<evidence type="ECO:0000313" key="2">
    <source>
        <dbReference type="Ensembl" id="ENSCLAP00000020286.1"/>
    </source>
</evidence>
<reference evidence="2" key="1">
    <citation type="submission" date="2025-08" db="UniProtKB">
        <authorList>
            <consortium name="Ensembl"/>
        </authorList>
    </citation>
    <scope>IDENTIFICATION</scope>
</reference>
<protein>
    <submittedName>
        <fullName evidence="2">Coiled-coil domain containing 137</fullName>
    </submittedName>
</protein>
<keyword evidence="3" id="KW-1185">Reference proteome</keyword>
<name>A0A8C2YSL5_CHILA</name>
<feature type="region of interest" description="Disordered" evidence="1">
    <location>
        <begin position="201"/>
        <end position="248"/>
    </location>
</feature>
<feature type="region of interest" description="Disordered" evidence="1">
    <location>
        <begin position="140"/>
        <end position="181"/>
    </location>
</feature>
<dbReference type="PANTHER" id="PTHR21838:SF2">
    <property type="entry name" value="COILED-COIL DOMAIN-CONTAINING PROTEIN 137"/>
    <property type="match status" value="1"/>
</dbReference>
<dbReference type="GO" id="GO:0005730">
    <property type="term" value="C:nucleolus"/>
    <property type="evidence" value="ECO:0007669"/>
    <property type="project" value="Ensembl"/>
</dbReference>
<organism evidence="2 3">
    <name type="scientific">Chinchilla lanigera</name>
    <name type="common">Long-tailed chinchilla</name>
    <name type="synonym">Chinchilla villidera</name>
    <dbReference type="NCBI Taxonomy" id="34839"/>
    <lineage>
        <taxon>Eukaryota</taxon>
        <taxon>Metazoa</taxon>
        <taxon>Chordata</taxon>
        <taxon>Craniata</taxon>
        <taxon>Vertebrata</taxon>
        <taxon>Euteleostomi</taxon>
        <taxon>Mammalia</taxon>
        <taxon>Eutheria</taxon>
        <taxon>Euarchontoglires</taxon>
        <taxon>Glires</taxon>
        <taxon>Rodentia</taxon>
        <taxon>Hystricomorpha</taxon>
        <taxon>Chinchillidae</taxon>
        <taxon>Chinchilla</taxon>
    </lineage>
</organism>
<feature type="compositionally biased region" description="Low complexity" evidence="1">
    <location>
        <begin position="221"/>
        <end position="231"/>
    </location>
</feature>
<feature type="compositionally biased region" description="Basic and acidic residues" evidence="1">
    <location>
        <begin position="154"/>
        <end position="163"/>
    </location>
</feature>
<feature type="region of interest" description="Disordered" evidence="1">
    <location>
        <begin position="262"/>
        <end position="292"/>
    </location>
</feature>
<dbReference type="Proteomes" id="UP000694398">
    <property type="component" value="Unassembled WGS sequence"/>
</dbReference>
<dbReference type="Ensembl" id="ENSCLAT00000020482.1">
    <property type="protein sequence ID" value="ENSCLAP00000020286.1"/>
    <property type="gene ID" value="ENSCLAG00000013900.1"/>
</dbReference>
<evidence type="ECO:0000313" key="3">
    <source>
        <dbReference type="Proteomes" id="UP000694398"/>
    </source>
</evidence>
<evidence type="ECO:0000256" key="1">
    <source>
        <dbReference type="SAM" id="MobiDB-lite"/>
    </source>
</evidence>
<dbReference type="GeneTree" id="ENSGT00390000004169"/>
<dbReference type="GO" id="GO:0005694">
    <property type="term" value="C:chromosome"/>
    <property type="evidence" value="ECO:0007669"/>
    <property type="project" value="Ensembl"/>
</dbReference>
<dbReference type="OMA" id="HHGVRDP"/>
<gene>
    <name evidence="2" type="primary">CCDC137</name>
</gene>
<feature type="compositionally biased region" description="Basic and acidic residues" evidence="1">
    <location>
        <begin position="172"/>
        <end position="181"/>
    </location>
</feature>
<dbReference type="PANTHER" id="PTHR21838">
    <property type="entry name" value="COILED-COIL DOMAIN-CONTAINING PROTEIN 137"/>
    <property type="match status" value="1"/>
</dbReference>
<dbReference type="AlphaFoldDB" id="A0A8C2YSL5"/>
<dbReference type="GO" id="GO:0005654">
    <property type="term" value="C:nucleoplasm"/>
    <property type="evidence" value="ECO:0007669"/>
    <property type="project" value="Ensembl"/>
</dbReference>
<reference evidence="2" key="2">
    <citation type="submission" date="2025-09" db="UniProtKB">
        <authorList>
            <consortium name="Ensembl"/>
        </authorList>
    </citation>
    <scope>IDENTIFICATION</scope>
</reference>
<dbReference type="InterPro" id="IPR026680">
    <property type="entry name" value="CCDC137"/>
</dbReference>
<sequence length="292" mass="33222">MCRDLDESGFACAASPVRGQLSQAPRIFGVPFAAACLEKAVPGTGKEKKKVNCKPKNQDEQEIPFRLREIIKSREEMKKPLSFKKRKKEAQVAFRNTLEMEAKGAEPDIMVPKFKQRKGESDGAYIQRMEQETQHVLFLSKNQTSRQPEVQAAPKKEKSERKKAFQKRRLDKARQKKEERAVERLEQELLQDTVKFGEVVLQPPELTAQPRRSTSRNQAGKKSLMLKMLLSPGSVSQKPQGASLARQRIVEEERERAVQAYRALKKLRQQQGVSPPQPLGHTSQRKPKVSGK</sequence>
<feature type="compositionally biased region" description="Basic residues" evidence="1">
    <location>
        <begin position="283"/>
        <end position="292"/>
    </location>
</feature>
<feature type="compositionally biased region" description="Polar residues" evidence="1">
    <location>
        <begin position="210"/>
        <end position="220"/>
    </location>
</feature>
<accession>A0A8C2YSL5</accession>
<proteinExistence type="predicted"/>